<reference evidence="3" key="1">
    <citation type="submission" date="2020-07" db="EMBL/GenBank/DDBJ databases">
        <title>Genome sequence and genetic diversity analysis of an under-domesticated orphan crop, white fonio (Digitaria exilis).</title>
        <authorList>
            <person name="Bennetzen J.L."/>
            <person name="Chen S."/>
            <person name="Ma X."/>
            <person name="Wang X."/>
            <person name="Yssel A.E.J."/>
            <person name="Chaluvadi S.R."/>
            <person name="Johnson M."/>
            <person name="Gangashetty P."/>
            <person name="Hamidou F."/>
            <person name="Sanogo M.D."/>
            <person name="Zwaenepoel A."/>
            <person name="Wallace J."/>
            <person name="Van De Peer Y."/>
            <person name="Van Deynze A."/>
        </authorList>
    </citation>
    <scope>NUCLEOTIDE SEQUENCE</scope>
    <source>
        <tissue evidence="3">Leaves</tissue>
    </source>
</reference>
<proteinExistence type="predicted"/>
<dbReference type="FunFam" id="1.25.10.10:FF:000543">
    <property type="entry name" value="Armadillo repeat only 2"/>
    <property type="match status" value="1"/>
</dbReference>
<dbReference type="PROSITE" id="PS51367">
    <property type="entry name" value="THAUMATIN_2"/>
    <property type="match status" value="1"/>
</dbReference>
<dbReference type="InterPro" id="IPR056694">
    <property type="entry name" value="DUF7792"/>
</dbReference>
<dbReference type="CDD" id="cd09218">
    <property type="entry name" value="TLP-PA"/>
    <property type="match status" value="1"/>
</dbReference>
<dbReference type="Gene3D" id="2.60.110.10">
    <property type="entry name" value="Thaumatin"/>
    <property type="match status" value="1"/>
</dbReference>
<sequence>MMDPNGQRGRGSIHVVVARVPDPATAGQPGSRQPTSQRANHPDAARTEGFRPSFGAVRARIDPARTAPHRHSTAQHSTTGTRRPLLPVASAACRQQPAHLTRRQGKHARARGQPGRPPKKTKTKLTPHHHRPPPPPVHLPSSLPLPPPIPPISNPAEEAGRKAGQSRPVRPPVHRTAPHRRGPVAGPPFGGGGSFVVAVGRAEMDDLKQILARPIQLAEQVIKWSDEAYTFRQECMELKAKVERLAGLLRQAARADLYERPARRIFDDTEKALDKALALVDKCRAHGLVRRVFTIIPAGSFKKMTNQLDNSIGDLSWLLRVSSSANDDDDFDAHIGLPPIAQNEPILFLIWEQIAVLYTGNLDARADAAASLVSLARDNDRYSKLIIEEDGVPPLLKLVKEGRLEGQDNAALAIGLLGRDPECVEQMVQAGACLAFAKVLKEGPMKVQAMVAWAVSELAANHPKCQDAFAQHNVIRLLVGHLAFETVQEHSKYAVTSKMSIHSVLMDKKNSTGSADLLDAGEHGVMKYPTGHGSQSKNEMHSLVQSTMAAKSNGGSGKHNIASNAGGVVATKQHNVSLSGTSTRGREYEDPETKAYMKANAAKALWQLAKGNAAICKSITESRALLCFAVLLEKGEGDVQYNSAMALMEICYVAEQNSDLRRSAFKPTSPAARAVVDQLLRVVEKAEYDDLLIPCIMSLGKSKKPPRRLAMIHRPLQSSVTCCSAVRCHFLPFPILLLFLPLHPLASDVPWRHGCSRSLHLISLLGGSEFLLLDYSTVGGEFGALTEILHRESRFAARPGKDDEFADRFLLTTDANHVDAPDWGLLPRTLSQPRIKIQASPEAPRDSPVDAALQLIWLAPWRSGVQDNLLTASLRPLHAPPSITSSHVQARRMIASSPAYKLQSNQERDTEPLASPCHPSFMHAQRRGNAGALSTTFTLTNSCGYTVWPGLLSSAGSPPLSTTGFELAPGDSRSVDAPAAWSGRIWGRTRCAADPTSGRFSCATGECGSGAVECSGGGAAPPTTLAEFTLNGAGGNDFYDVSLVDGSNMPMVVVPQGGSGGGASCGATGCLVDLNGPCPDDLKVVGPDGAGIACKSACGAYGRPQDCCSGDYATPATCQPSASSQFFKNACPRAYSYAYDDATSTFTCASGVASYLITFCPSMSSSTGVGGGATNPPSGSGAGLPLINDTVSFAGRGDGYSPYPYASASAPPLPAAACPLALAAAAFTWLCAVAPRHRLMRWFPTNGAEATAFGAFARHRPSMRMKGREAARHGSPSWSRVAAHAPAMCRPAGPDDLTSGRKTAATNERGPAAVLQGQRSPDENAKEDAPRAQMCNADMANRRIHLSRT</sequence>
<dbReference type="PANTHER" id="PTHR46168:SF9">
    <property type="entry name" value="ARMADILLO REPEAT ONLY 2"/>
    <property type="match status" value="1"/>
</dbReference>
<dbReference type="EMBL" id="JACEFO010000718">
    <property type="protein sequence ID" value="KAF8759416.1"/>
    <property type="molecule type" value="Genomic_DNA"/>
</dbReference>
<evidence type="ECO:0000256" key="1">
    <source>
        <dbReference type="SAM" id="MobiDB-lite"/>
    </source>
</evidence>
<feature type="compositionally biased region" description="Polar residues" evidence="1">
    <location>
        <begin position="28"/>
        <end position="39"/>
    </location>
</feature>
<dbReference type="PANTHER" id="PTHR46168">
    <property type="entry name" value="ARMADILLO REPEAT ONLY 4"/>
    <property type="match status" value="1"/>
</dbReference>
<gene>
    <name evidence="3" type="ORF">HU200_010463</name>
</gene>
<dbReference type="InterPro" id="IPR001938">
    <property type="entry name" value="Thaumatin"/>
</dbReference>
<feature type="compositionally biased region" description="Basic and acidic residues" evidence="1">
    <location>
        <begin position="1320"/>
        <end position="1330"/>
    </location>
</feature>
<dbReference type="InterPro" id="IPR011989">
    <property type="entry name" value="ARM-like"/>
</dbReference>
<feature type="compositionally biased region" description="Basic and acidic residues" evidence="1">
    <location>
        <begin position="40"/>
        <end position="49"/>
    </location>
</feature>
<dbReference type="Pfam" id="PF00314">
    <property type="entry name" value="Thaumatin"/>
    <property type="match status" value="1"/>
</dbReference>
<protein>
    <recommendedName>
        <fullName evidence="2">DUF7792 domain-containing protein</fullName>
    </recommendedName>
</protein>
<feature type="compositionally biased region" description="Pro residues" evidence="1">
    <location>
        <begin position="133"/>
        <end position="153"/>
    </location>
</feature>
<dbReference type="SUPFAM" id="SSF48371">
    <property type="entry name" value="ARM repeat"/>
    <property type="match status" value="1"/>
</dbReference>
<dbReference type="InterPro" id="IPR016024">
    <property type="entry name" value="ARM-type_fold"/>
</dbReference>
<feature type="compositionally biased region" description="Basic residues" evidence="1">
    <location>
        <begin position="117"/>
        <end position="132"/>
    </location>
</feature>
<dbReference type="InterPro" id="IPR037176">
    <property type="entry name" value="Osmotin/thaumatin-like_sf"/>
</dbReference>
<dbReference type="InterPro" id="IPR036537">
    <property type="entry name" value="Adaptor_Cbl_N_dom_sf"/>
</dbReference>
<evidence type="ECO:0000313" key="3">
    <source>
        <dbReference type="EMBL" id="KAF8759416.1"/>
    </source>
</evidence>
<keyword evidence="4" id="KW-1185">Reference proteome</keyword>
<dbReference type="SMART" id="SM00185">
    <property type="entry name" value="ARM"/>
    <property type="match status" value="3"/>
</dbReference>
<accession>A0A835FKD9</accession>
<dbReference type="PRINTS" id="PR00347">
    <property type="entry name" value="THAUMATIN"/>
</dbReference>
<feature type="domain" description="DUF7792" evidence="2">
    <location>
        <begin position="208"/>
        <end position="322"/>
    </location>
</feature>
<organism evidence="3 4">
    <name type="scientific">Digitaria exilis</name>
    <dbReference type="NCBI Taxonomy" id="1010633"/>
    <lineage>
        <taxon>Eukaryota</taxon>
        <taxon>Viridiplantae</taxon>
        <taxon>Streptophyta</taxon>
        <taxon>Embryophyta</taxon>
        <taxon>Tracheophyta</taxon>
        <taxon>Spermatophyta</taxon>
        <taxon>Magnoliopsida</taxon>
        <taxon>Liliopsida</taxon>
        <taxon>Poales</taxon>
        <taxon>Poaceae</taxon>
        <taxon>PACMAD clade</taxon>
        <taxon>Panicoideae</taxon>
        <taxon>Panicodae</taxon>
        <taxon>Paniceae</taxon>
        <taxon>Anthephorinae</taxon>
        <taxon>Digitaria</taxon>
    </lineage>
</organism>
<feature type="region of interest" description="Disordered" evidence="1">
    <location>
        <begin position="1290"/>
        <end position="1332"/>
    </location>
</feature>
<dbReference type="SMART" id="SM00205">
    <property type="entry name" value="THN"/>
    <property type="match status" value="1"/>
</dbReference>
<evidence type="ECO:0000259" key="2">
    <source>
        <dbReference type="Pfam" id="PF25055"/>
    </source>
</evidence>
<dbReference type="SUPFAM" id="SSF49870">
    <property type="entry name" value="Osmotin, thaumatin-like protein"/>
    <property type="match status" value="1"/>
</dbReference>
<dbReference type="Gene3D" id="1.20.930.20">
    <property type="entry name" value="Adaptor protein Cbl, N-terminal domain"/>
    <property type="match status" value="1"/>
</dbReference>
<evidence type="ECO:0000313" key="4">
    <source>
        <dbReference type="Proteomes" id="UP000636709"/>
    </source>
</evidence>
<dbReference type="FunFam" id="2.60.110.10:FF:000001">
    <property type="entry name" value="THAUMATIN-LIKE PROTEIN 1"/>
    <property type="match status" value="1"/>
</dbReference>
<dbReference type="Gene3D" id="1.25.10.10">
    <property type="entry name" value="Leucine-rich Repeat Variant"/>
    <property type="match status" value="2"/>
</dbReference>
<dbReference type="GO" id="GO:0007166">
    <property type="term" value="P:cell surface receptor signaling pathway"/>
    <property type="evidence" value="ECO:0007669"/>
    <property type="project" value="InterPro"/>
</dbReference>
<feature type="region of interest" description="Disordered" evidence="1">
    <location>
        <begin position="1"/>
        <end position="189"/>
    </location>
</feature>
<comment type="caution">
    <text evidence="3">The sequence shown here is derived from an EMBL/GenBank/DDBJ whole genome shotgun (WGS) entry which is preliminary data.</text>
</comment>
<feature type="compositionally biased region" description="Basic residues" evidence="1">
    <location>
        <begin position="100"/>
        <end position="110"/>
    </location>
</feature>
<name>A0A835FKD9_9POAL</name>
<dbReference type="Proteomes" id="UP000636709">
    <property type="component" value="Unassembled WGS sequence"/>
</dbReference>
<dbReference type="InterPro" id="IPR000225">
    <property type="entry name" value="Armadillo"/>
</dbReference>
<feature type="compositionally biased region" description="Basic residues" evidence="1">
    <location>
        <begin position="172"/>
        <end position="182"/>
    </location>
</feature>
<dbReference type="Pfam" id="PF25055">
    <property type="entry name" value="DUF7792"/>
    <property type="match status" value="1"/>
</dbReference>
<dbReference type="OrthoDB" id="7537227at2759"/>